<comment type="caution">
    <text evidence="2">The sequence shown here is derived from an EMBL/GenBank/DDBJ whole genome shotgun (WGS) entry which is preliminary data.</text>
</comment>
<dbReference type="Proteomes" id="UP000093309">
    <property type="component" value="Unassembled WGS sequence"/>
</dbReference>
<evidence type="ECO:0000313" key="2">
    <source>
        <dbReference type="EMBL" id="OCT14652.1"/>
    </source>
</evidence>
<name>A0A1C1A2A1_9BACL</name>
<gene>
    <name evidence="2" type="ORF">A8709_25045</name>
</gene>
<reference evidence="3" key="1">
    <citation type="submission" date="2016-05" db="EMBL/GenBank/DDBJ databases">
        <title>Paenibacillus oryzae. sp. nov., isolated from the rice root.</title>
        <authorList>
            <person name="Zhang J."/>
            <person name="Zhang X."/>
        </authorList>
    </citation>
    <scope>NUCLEOTIDE SEQUENCE [LARGE SCALE GENOMIC DNA]</scope>
    <source>
        <strain evidence="3">KCTC13222</strain>
    </source>
</reference>
<keyword evidence="1" id="KW-0732">Signal</keyword>
<protein>
    <recommendedName>
        <fullName evidence="4">Lipoprotein</fullName>
    </recommendedName>
</protein>
<dbReference type="EMBL" id="LYPC01000018">
    <property type="protein sequence ID" value="OCT14652.1"/>
    <property type="molecule type" value="Genomic_DNA"/>
</dbReference>
<feature type="chain" id="PRO_5008649791" description="Lipoprotein" evidence="1">
    <location>
        <begin position="23"/>
        <end position="137"/>
    </location>
</feature>
<evidence type="ECO:0000313" key="3">
    <source>
        <dbReference type="Proteomes" id="UP000093309"/>
    </source>
</evidence>
<evidence type="ECO:0000256" key="1">
    <source>
        <dbReference type="SAM" id="SignalP"/>
    </source>
</evidence>
<dbReference type="OrthoDB" id="1909991at2"/>
<accession>A0A1C1A2A1</accession>
<dbReference type="RefSeq" id="WP_065852891.1">
    <property type="nucleotide sequence ID" value="NZ_LYPC01000018.1"/>
</dbReference>
<evidence type="ECO:0008006" key="4">
    <source>
        <dbReference type="Google" id="ProtNLM"/>
    </source>
</evidence>
<proteinExistence type="predicted"/>
<keyword evidence="3" id="KW-1185">Reference proteome</keyword>
<feature type="signal peptide" evidence="1">
    <location>
        <begin position="1"/>
        <end position="22"/>
    </location>
</feature>
<sequence length="137" mass="15755">MVRILKYLSSLLLLFQLVGCYADPKVEGANQISQLERNQTAATILNQNKGADILCVYESRFYTRAEKQEQYNQNNLLIDHELGEIKKKYIEGSDFENEMSTNLPVGTKIYTIQGERQSELLIVKEGPKNVVYIYRAM</sequence>
<dbReference type="AlphaFoldDB" id="A0A1C1A2A1"/>
<organism evidence="2 3">
    <name type="scientific">Paenibacillus pectinilyticus</name>
    <dbReference type="NCBI Taxonomy" id="512399"/>
    <lineage>
        <taxon>Bacteria</taxon>
        <taxon>Bacillati</taxon>
        <taxon>Bacillota</taxon>
        <taxon>Bacilli</taxon>
        <taxon>Bacillales</taxon>
        <taxon>Paenibacillaceae</taxon>
        <taxon>Paenibacillus</taxon>
    </lineage>
</organism>